<gene>
    <name evidence="5" type="ORF">C8E02_1458</name>
</gene>
<dbReference type="Proteomes" id="UP000279384">
    <property type="component" value="Unassembled WGS sequence"/>
</dbReference>
<dbReference type="RefSeq" id="WP_120810245.1">
    <property type="nucleotide sequence ID" value="NZ_RBID01000013.1"/>
</dbReference>
<dbReference type="GO" id="GO:0003700">
    <property type="term" value="F:DNA-binding transcription factor activity"/>
    <property type="evidence" value="ECO:0007669"/>
    <property type="project" value="InterPro"/>
</dbReference>
<evidence type="ECO:0000256" key="2">
    <source>
        <dbReference type="ARBA" id="ARBA00023125"/>
    </source>
</evidence>
<comment type="caution">
    <text evidence="5">The sequence shown here is derived from an EMBL/GenBank/DDBJ whole genome shotgun (WGS) entry which is preliminary data.</text>
</comment>
<organism evidence="5 6">
    <name type="scientific">Vogesella indigofera</name>
    <name type="common">Pseudomonas indigofera</name>
    <dbReference type="NCBI Taxonomy" id="45465"/>
    <lineage>
        <taxon>Bacteria</taxon>
        <taxon>Pseudomonadati</taxon>
        <taxon>Pseudomonadota</taxon>
        <taxon>Betaproteobacteria</taxon>
        <taxon>Neisseriales</taxon>
        <taxon>Chromobacteriaceae</taxon>
        <taxon>Vogesella</taxon>
    </lineage>
</organism>
<dbReference type="Pfam" id="PF12833">
    <property type="entry name" value="HTH_18"/>
    <property type="match status" value="1"/>
</dbReference>
<evidence type="ECO:0000313" key="5">
    <source>
        <dbReference type="EMBL" id="RKQ60114.1"/>
    </source>
</evidence>
<protein>
    <submittedName>
        <fullName evidence="5">AraC family transcriptional regulator</fullName>
    </submittedName>
</protein>
<dbReference type="SUPFAM" id="SSF51215">
    <property type="entry name" value="Regulatory protein AraC"/>
    <property type="match status" value="1"/>
</dbReference>
<dbReference type="Gene3D" id="1.10.10.60">
    <property type="entry name" value="Homeodomain-like"/>
    <property type="match status" value="2"/>
</dbReference>
<sequence>MSAVPAEYARYFRADDIAPLECLDAFYTRQVFTPHFHEEYVVNALTLGAQSYRYHGSSHVAGVGALVLINPGEVHTGESADAAGWGYRGFYPSATLIRGLASQLAGRPVEPFFRQTVIYDLDLARRLALLQPLLAQCHDRLQRESALYAVFADVLQRHMGVRERVLARDQPRLQQVRALLADRLADNLSLQQLADSAGLSPWHLNRSFRAEFGLPPVAWRNQLRVARARQLLAQGVAPGQVAAQLGFADQPHLTRAFRAALGVTPAAYQRAVRS</sequence>
<dbReference type="InterPro" id="IPR003313">
    <property type="entry name" value="AraC-bd"/>
</dbReference>
<dbReference type="PANTHER" id="PTHR46796">
    <property type="entry name" value="HTH-TYPE TRANSCRIPTIONAL ACTIVATOR RHAS-RELATED"/>
    <property type="match status" value="1"/>
</dbReference>
<dbReference type="InterPro" id="IPR050204">
    <property type="entry name" value="AraC_XylS_family_regulators"/>
</dbReference>
<keyword evidence="1" id="KW-0805">Transcription regulation</keyword>
<feature type="domain" description="HTH araC/xylS-type" evidence="4">
    <location>
        <begin position="174"/>
        <end position="271"/>
    </location>
</feature>
<dbReference type="InterPro" id="IPR018060">
    <property type="entry name" value="HTH_AraC"/>
</dbReference>
<keyword evidence="3" id="KW-0804">Transcription</keyword>
<dbReference type="InterPro" id="IPR037923">
    <property type="entry name" value="HTH-like"/>
</dbReference>
<name>A0A495BHG4_VOGIN</name>
<evidence type="ECO:0000259" key="4">
    <source>
        <dbReference type="PROSITE" id="PS01124"/>
    </source>
</evidence>
<accession>A0A495BHG4</accession>
<dbReference type="AlphaFoldDB" id="A0A495BHG4"/>
<dbReference type="PANTHER" id="PTHR46796:SF2">
    <property type="entry name" value="TRANSCRIPTIONAL REGULATORY PROTEIN"/>
    <property type="match status" value="1"/>
</dbReference>
<dbReference type="InterPro" id="IPR009057">
    <property type="entry name" value="Homeodomain-like_sf"/>
</dbReference>
<dbReference type="PROSITE" id="PS01124">
    <property type="entry name" value="HTH_ARAC_FAMILY_2"/>
    <property type="match status" value="1"/>
</dbReference>
<dbReference type="GO" id="GO:0043565">
    <property type="term" value="F:sequence-specific DNA binding"/>
    <property type="evidence" value="ECO:0007669"/>
    <property type="project" value="InterPro"/>
</dbReference>
<dbReference type="EMBL" id="RBID01000013">
    <property type="protein sequence ID" value="RKQ60114.1"/>
    <property type="molecule type" value="Genomic_DNA"/>
</dbReference>
<proteinExistence type="predicted"/>
<dbReference type="Pfam" id="PF02311">
    <property type="entry name" value="AraC_binding"/>
    <property type="match status" value="1"/>
</dbReference>
<keyword evidence="2" id="KW-0238">DNA-binding</keyword>
<reference evidence="5 6" key="1">
    <citation type="submission" date="2018-10" db="EMBL/GenBank/DDBJ databases">
        <title>Genomic Encyclopedia of Type Strains, Phase IV (KMG-IV): sequencing the most valuable type-strain genomes for metagenomic binning, comparative biology and taxonomic classification.</title>
        <authorList>
            <person name="Goeker M."/>
        </authorList>
    </citation>
    <scope>NUCLEOTIDE SEQUENCE [LARGE SCALE GENOMIC DNA]</scope>
    <source>
        <strain evidence="5 6">DSM 3303</strain>
    </source>
</reference>
<evidence type="ECO:0000256" key="1">
    <source>
        <dbReference type="ARBA" id="ARBA00023015"/>
    </source>
</evidence>
<evidence type="ECO:0000313" key="6">
    <source>
        <dbReference type="Proteomes" id="UP000279384"/>
    </source>
</evidence>
<dbReference type="SMART" id="SM00342">
    <property type="entry name" value="HTH_ARAC"/>
    <property type="match status" value="1"/>
</dbReference>
<evidence type="ECO:0000256" key="3">
    <source>
        <dbReference type="ARBA" id="ARBA00023163"/>
    </source>
</evidence>
<dbReference type="SUPFAM" id="SSF46689">
    <property type="entry name" value="Homeodomain-like"/>
    <property type="match status" value="2"/>
</dbReference>